<evidence type="ECO:0000313" key="3">
    <source>
        <dbReference type="Proteomes" id="UP000725649"/>
    </source>
</evidence>
<dbReference type="PANTHER" id="PTHR48079:SF6">
    <property type="entry name" value="NAD(P)-BINDING DOMAIN-CONTAINING PROTEIN-RELATED"/>
    <property type="match status" value="1"/>
</dbReference>
<name>A0A928DQU1_9BACT</name>
<dbReference type="Gene3D" id="3.40.50.720">
    <property type="entry name" value="NAD(P)-binding Rossmann-like Domain"/>
    <property type="match status" value="1"/>
</dbReference>
<dbReference type="InterPro" id="IPR001509">
    <property type="entry name" value="Epimerase_deHydtase"/>
</dbReference>
<dbReference type="GO" id="GO:0004029">
    <property type="term" value="F:aldehyde dehydrogenase (NAD+) activity"/>
    <property type="evidence" value="ECO:0007669"/>
    <property type="project" value="TreeGrafter"/>
</dbReference>
<proteinExistence type="predicted"/>
<evidence type="ECO:0000259" key="1">
    <source>
        <dbReference type="Pfam" id="PF01370"/>
    </source>
</evidence>
<comment type="caution">
    <text evidence="2">The sequence shown here is derived from an EMBL/GenBank/DDBJ whole genome shotgun (WGS) entry which is preliminary data.</text>
</comment>
<dbReference type="Pfam" id="PF01370">
    <property type="entry name" value="Epimerase"/>
    <property type="match status" value="1"/>
</dbReference>
<dbReference type="AlphaFoldDB" id="A0A928DQU1"/>
<dbReference type="InterPro" id="IPR051783">
    <property type="entry name" value="NAD(P)-dependent_oxidoreduct"/>
</dbReference>
<dbReference type="Proteomes" id="UP000725649">
    <property type="component" value="Unassembled WGS sequence"/>
</dbReference>
<protein>
    <submittedName>
        <fullName evidence="2">NAD(P)-dependent oxidoreductase</fullName>
    </submittedName>
</protein>
<organism evidence="2 3">
    <name type="scientific">Candidatus Avelusimicrobium gallicola</name>
    <dbReference type="NCBI Taxonomy" id="2562704"/>
    <lineage>
        <taxon>Bacteria</taxon>
        <taxon>Pseudomonadati</taxon>
        <taxon>Elusimicrobiota</taxon>
        <taxon>Elusimicrobia</taxon>
        <taxon>Elusimicrobiales</taxon>
        <taxon>Elusimicrobiaceae</taxon>
        <taxon>Candidatus Avelusimicrobium</taxon>
    </lineage>
</organism>
<accession>A0A928DQU1</accession>
<dbReference type="GO" id="GO:0005737">
    <property type="term" value="C:cytoplasm"/>
    <property type="evidence" value="ECO:0007669"/>
    <property type="project" value="TreeGrafter"/>
</dbReference>
<dbReference type="PANTHER" id="PTHR48079">
    <property type="entry name" value="PROTEIN YEEZ"/>
    <property type="match status" value="1"/>
</dbReference>
<evidence type="ECO:0000313" key="2">
    <source>
        <dbReference type="EMBL" id="MBE6421280.1"/>
    </source>
</evidence>
<gene>
    <name evidence="2" type="ORF">E7027_04015</name>
</gene>
<dbReference type="SUPFAM" id="SSF51735">
    <property type="entry name" value="NAD(P)-binding Rossmann-fold domains"/>
    <property type="match status" value="1"/>
</dbReference>
<dbReference type="EMBL" id="SUVG01000004">
    <property type="protein sequence ID" value="MBE6421280.1"/>
    <property type="molecule type" value="Genomic_DNA"/>
</dbReference>
<sequence>MKKTILITGGNGFIGRALTDKLLQEGFNVRVVTRRAPKHQPANPAVTLVQADYNDVVSLEKALDGCCGVFHLAAAIFGFNRQDFEKANITATKNVVAAVNNTPSVETFVHVSSLAASGFATEKTAPRTEEMTPAPVSDYGITKLGGEQEVKKLRPGVKWTIIRPPIVYGKNDSGVSKIALWVKRGIMVNTSGNGFFSFVHVADLVSALWQAFSRTDTDKETYFVCEEEIYSWDYFITEMAAAMGCSKPFMPNAPVWAMRLAAWVYEVAARVTGAQPALNYDKVTEAVIPGHWICSGKKWASLTGQKFTPLKEGLKKSF</sequence>
<reference evidence="2" key="1">
    <citation type="submission" date="2019-04" db="EMBL/GenBank/DDBJ databases">
        <title>Evolution of Biomass-Degrading Anaerobic Consortia Revealed by Metagenomics.</title>
        <authorList>
            <person name="Peng X."/>
        </authorList>
    </citation>
    <scope>NUCLEOTIDE SEQUENCE</scope>
    <source>
        <strain evidence="2">SIG66</strain>
    </source>
</reference>
<dbReference type="InterPro" id="IPR036291">
    <property type="entry name" value="NAD(P)-bd_dom_sf"/>
</dbReference>
<feature type="domain" description="NAD-dependent epimerase/dehydratase" evidence="1">
    <location>
        <begin position="5"/>
        <end position="222"/>
    </location>
</feature>